<proteinExistence type="predicted"/>
<name>A0A318MMS2_9BIFI</name>
<dbReference type="OrthoDB" id="3235590at2"/>
<evidence type="ECO:0000313" key="1">
    <source>
        <dbReference type="EMBL" id="PXY89465.1"/>
    </source>
</evidence>
<dbReference type="AlphaFoldDB" id="A0A318MMS2"/>
<reference evidence="1 2" key="1">
    <citation type="submission" date="2018-05" db="EMBL/GenBank/DDBJ databases">
        <title>Reference genomes for bee gut microbiota database.</title>
        <authorList>
            <person name="Ellegaard K.M."/>
        </authorList>
    </citation>
    <scope>NUCLEOTIDE SEQUENCE [LARGE SCALE GENOMIC DNA]</scope>
    <source>
        <strain evidence="1 2">ESL0199</strain>
    </source>
</reference>
<protein>
    <submittedName>
        <fullName evidence="1">Glycerophosphoryl diesterphosphodiesterase</fullName>
    </submittedName>
</protein>
<sequence>MDLPDDAQTAFAIRMLFTHRDVDRHGAEMFLHHGRGLTVRFQEPTSASY</sequence>
<accession>A0A318MMS2</accession>
<dbReference type="EMBL" id="QGLK01000001">
    <property type="protein sequence ID" value="PXY89465.1"/>
    <property type="molecule type" value="Genomic_DNA"/>
</dbReference>
<evidence type="ECO:0000313" key="2">
    <source>
        <dbReference type="Proteomes" id="UP000248128"/>
    </source>
</evidence>
<organism evidence="1 2">
    <name type="scientific">Bifidobacterium asteroides</name>
    <dbReference type="NCBI Taxonomy" id="1684"/>
    <lineage>
        <taxon>Bacteria</taxon>
        <taxon>Bacillati</taxon>
        <taxon>Actinomycetota</taxon>
        <taxon>Actinomycetes</taxon>
        <taxon>Bifidobacteriales</taxon>
        <taxon>Bifidobacteriaceae</taxon>
        <taxon>Bifidobacterium</taxon>
    </lineage>
</organism>
<dbReference type="Proteomes" id="UP000248128">
    <property type="component" value="Unassembled WGS sequence"/>
</dbReference>
<gene>
    <name evidence="1" type="ORF">DKK74_00930</name>
</gene>
<comment type="caution">
    <text evidence="1">The sequence shown here is derived from an EMBL/GenBank/DDBJ whole genome shotgun (WGS) entry which is preliminary data.</text>
</comment>